<dbReference type="Pfam" id="PF04075">
    <property type="entry name" value="F420H2_quin_red"/>
    <property type="match status" value="1"/>
</dbReference>
<dbReference type="RefSeq" id="WP_166661257.1">
    <property type="nucleotide sequence ID" value="NZ_BOMD01000064.1"/>
</dbReference>
<feature type="transmembrane region" description="Helical" evidence="3">
    <location>
        <begin position="305"/>
        <end position="324"/>
    </location>
</feature>
<dbReference type="PANTHER" id="PTHR39428">
    <property type="entry name" value="F420H(2)-DEPENDENT QUINONE REDUCTASE RV1261C"/>
    <property type="match status" value="1"/>
</dbReference>
<feature type="transmembrane region" description="Helical" evidence="3">
    <location>
        <begin position="190"/>
        <end position="213"/>
    </location>
</feature>
<keyword evidence="3" id="KW-0812">Transmembrane</keyword>
<organism evidence="4 5">
    <name type="scientific">Paractinoplanes brasiliensis</name>
    <dbReference type="NCBI Taxonomy" id="52695"/>
    <lineage>
        <taxon>Bacteria</taxon>
        <taxon>Bacillati</taxon>
        <taxon>Actinomycetota</taxon>
        <taxon>Actinomycetes</taxon>
        <taxon>Micromonosporales</taxon>
        <taxon>Micromonosporaceae</taxon>
        <taxon>Paractinoplanes</taxon>
    </lineage>
</organism>
<feature type="transmembrane region" description="Helical" evidence="3">
    <location>
        <begin position="233"/>
        <end position="255"/>
    </location>
</feature>
<evidence type="ECO:0000256" key="2">
    <source>
        <dbReference type="ARBA" id="ARBA00049106"/>
    </source>
</evidence>
<protein>
    <submittedName>
        <fullName evidence="4">Deazaflavin-dependent oxidoreductase (Nitroreductase family)</fullName>
    </submittedName>
</protein>
<name>A0A4R6K0R5_9ACTN</name>
<gene>
    <name evidence="4" type="ORF">C8E87_5594</name>
</gene>
<dbReference type="GO" id="GO:0016491">
    <property type="term" value="F:oxidoreductase activity"/>
    <property type="evidence" value="ECO:0007669"/>
    <property type="project" value="InterPro"/>
</dbReference>
<evidence type="ECO:0000313" key="5">
    <source>
        <dbReference type="Proteomes" id="UP000294901"/>
    </source>
</evidence>
<dbReference type="Gene3D" id="2.30.110.10">
    <property type="entry name" value="Electron Transport, Fmn-binding Protein, Chain A"/>
    <property type="match status" value="1"/>
</dbReference>
<dbReference type="NCBIfam" id="TIGR00026">
    <property type="entry name" value="hi_GC_TIGR00026"/>
    <property type="match status" value="1"/>
</dbReference>
<reference evidence="4 5" key="1">
    <citation type="submission" date="2019-03" db="EMBL/GenBank/DDBJ databases">
        <title>Sequencing the genomes of 1000 actinobacteria strains.</title>
        <authorList>
            <person name="Klenk H.-P."/>
        </authorList>
    </citation>
    <scope>NUCLEOTIDE SEQUENCE [LARGE SCALE GENOMIC DNA]</scope>
    <source>
        <strain evidence="4 5">DSM 43805</strain>
    </source>
</reference>
<dbReference type="GO" id="GO:0070967">
    <property type="term" value="F:coenzyme F420 binding"/>
    <property type="evidence" value="ECO:0007669"/>
    <property type="project" value="TreeGrafter"/>
</dbReference>
<dbReference type="InterPro" id="IPR004378">
    <property type="entry name" value="F420H2_quin_Rdtase"/>
</dbReference>
<sequence length="337" mass="35866">MGRLPRWWAAALSVHRNLDRCLSPLAVWAVRRSRGGVARPWRVDVLVLTTTGRRSGRPRSVVLQFWPDGEAMVVVAANGGSATHPAWYFNVVAEPRAQVEVCGRQLAVRAEPVTGERAADLWRRVVDRAPGYAAYARATSRSIPVLRLTPENGAASAEHPSDLSVLAVSAPGAGTAGEPSARGRPATATAVILALAFVGVTAVGGGAEMLFNPRGNSYLKAQWLDHVPLVSDWRVPGLVLGLGIGAGSLLAAWGVRCRPRRPGATWLERATGRHWSWAATGLAGIALLGWIALEVALIPDRSVLEVLYAVLAAALILSCAHPSFRRYLAAAPPTPRP</sequence>
<dbReference type="Proteomes" id="UP000294901">
    <property type="component" value="Unassembled WGS sequence"/>
</dbReference>
<comment type="similarity">
    <text evidence="1">Belongs to the F420H(2)-dependent quinone reductase family.</text>
</comment>
<proteinExistence type="inferred from homology"/>
<dbReference type="InterPro" id="IPR012349">
    <property type="entry name" value="Split_barrel_FMN-bd"/>
</dbReference>
<comment type="catalytic activity">
    <reaction evidence="2">
        <text>oxidized coenzyme F420-(gamma-L-Glu)(n) + a quinol + H(+) = reduced coenzyme F420-(gamma-L-Glu)(n) + a quinone</text>
        <dbReference type="Rhea" id="RHEA:39663"/>
        <dbReference type="Rhea" id="RHEA-COMP:12939"/>
        <dbReference type="Rhea" id="RHEA-COMP:14378"/>
        <dbReference type="ChEBI" id="CHEBI:15378"/>
        <dbReference type="ChEBI" id="CHEBI:24646"/>
        <dbReference type="ChEBI" id="CHEBI:132124"/>
        <dbReference type="ChEBI" id="CHEBI:133980"/>
        <dbReference type="ChEBI" id="CHEBI:139511"/>
    </reaction>
</comment>
<keyword evidence="5" id="KW-1185">Reference proteome</keyword>
<accession>A0A4R6K0R5</accession>
<evidence type="ECO:0000256" key="1">
    <source>
        <dbReference type="ARBA" id="ARBA00008710"/>
    </source>
</evidence>
<evidence type="ECO:0000256" key="3">
    <source>
        <dbReference type="SAM" id="Phobius"/>
    </source>
</evidence>
<keyword evidence="3" id="KW-1133">Transmembrane helix</keyword>
<dbReference type="PANTHER" id="PTHR39428:SF1">
    <property type="entry name" value="F420H(2)-DEPENDENT QUINONE REDUCTASE RV1261C"/>
    <property type="match status" value="1"/>
</dbReference>
<comment type="caution">
    <text evidence="4">The sequence shown here is derived from an EMBL/GenBank/DDBJ whole genome shotgun (WGS) entry which is preliminary data.</text>
</comment>
<dbReference type="AlphaFoldDB" id="A0A4R6K0R5"/>
<evidence type="ECO:0000313" key="4">
    <source>
        <dbReference type="EMBL" id="TDO41842.1"/>
    </source>
</evidence>
<dbReference type="SUPFAM" id="SSF50475">
    <property type="entry name" value="FMN-binding split barrel"/>
    <property type="match status" value="1"/>
</dbReference>
<dbReference type="EMBL" id="SNWR01000001">
    <property type="protein sequence ID" value="TDO41842.1"/>
    <property type="molecule type" value="Genomic_DNA"/>
</dbReference>
<dbReference type="GO" id="GO:0005886">
    <property type="term" value="C:plasma membrane"/>
    <property type="evidence" value="ECO:0007669"/>
    <property type="project" value="TreeGrafter"/>
</dbReference>
<keyword evidence="3" id="KW-0472">Membrane</keyword>
<feature type="transmembrane region" description="Helical" evidence="3">
    <location>
        <begin position="275"/>
        <end position="293"/>
    </location>
</feature>